<dbReference type="RefSeq" id="WP_013012158.1">
    <property type="nucleotide sequence ID" value="NC_013943.1"/>
</dbReference>
<dbReference type="InterPro" id="IPR004441">
    <property type="entry name" value="rRNA_MeTrfase_TrmH"/>
</dbReference>
<evidence type="ECO:0000256" key="2">
    <source>
        <dbReference type="ARBA" id="ARBA00022679"/>
    </source>
</evidence>
<dbReference type="InterPro" id="IPR029026">
    <property type="entry name" value="tRNA_m1G_MTases_N"/>
</dbReference>
<name>D4H6J9_DENA2</name>
<keyword evidence="2 4" id="KW-0808">Transferase</keyword>
<dbReference type="STRING" id="522772.Dacet_2923"/>
<dbReference type="EMBL" id="CP001968">
    <property type="protein sequence ID" value="ADD69673.1"/>
    <property type="molecule type" value="Genomic_DNA"/>
</dbReference>
<dbReference type="PANTHER" id="PTHR46429">
    <property type="entry name" value="23S RRNA (GUANOSINE-2'-O-)-METHYLTRANSFERASE RLMB"/>
    <property type="match status" value="1"/>
</dbReference>
<dbReference type="Gene3D" id="3.40.1280.10">
    <property type="match status" value="1"/>
</dbReference>
<dbReference type="PANTHER" id="PTHR46429:SF1">
    <property type="entry name" value="23S RRNA (GUANOSINE-2'-O-)-METHYLTRANSFERASE RLMB"/>
    <property type="match status" value="1"/>
</dbReference>
<evidence type="ECO:0000313" key="4">
    <source>
        <dbReference type="EMBL" id="ADD69673.1"/>
    </source>
</evidence>
<proteinExistence type="predicted"/>
<feature type="domain" description="tRNA/rRNA methyltransferase SpoU type" evidence="3">
    <location>
        <begin position="82"/>
        <end position="221"/>
    </location>
</feature>
<dbReference type="CDD" id="cd18103">
    <property type="entry name" value="SpoU-like_RlmB"/>
    <property type="match status" value="1"/>
</dbReference>
<dbReference type="GO" id="GO:0003723">
    <property type="term" value="F:RNA binding"/>
    <property type="evidence" value="ECO:0007669"/>
    <property type="project" value="InterPro"/>
</dbReference>
<gene>
    <name evidence="4" type="ordered locus">Dacet_2923</name>
</gene>
<dbReference type="GO" id="GO:0005829">
    <property type="term" value="C:cytosol"/>
    <property type="evidence" value="ECO:0007669"/>
    <property type="project" value="TreeGrafter"/>
</dbReference>
<accession>D4H6J9</accession>
<dbReference type="InterPro" id="IPR029028">
    <property type="entry name" value="Alpha/beta_knot_MTases"/>
</dbReference>
<dbReference type="GO" id="GO:0008173">
    <property type="term" value="F:RNA methyltransferase activity"/>
    <property type="evidence" value="ECO:0007669"/>
    <property type="project" value="InterPro"/>
</dbReference>
<organism evidence="4 5">
    <name type="scientific">Denitrovibrio acetiphilus (strain DSM 12809 / NBRC 114555 / N2460)</name>
    <dbReference type="NCBI Taxonomy" id="522772"/>
    <lineage>
        <taxon>Bacteria</taxon>
        <taxon>Pseudomonadati</taxon>
        <taxon>Deferribacterota</taxon>
        <taxon>Deferribacteres</taxon>
        <taxon>Deferribacterales</taxon>
        <taxon>Geovibrionaceae</taxon>
        <taxon>Denitrovibrio</taxon>
    </lineage>
</organism>
<dbReference type="Proteomes" id="UP000002012">
    <property type="component" value="Chromosome"/>
</dbReference>
<dbReference type="InParanoid" id="D4H6J9"/>
<evidence type="ECO:0000313" key="5">
    <source>
        <dbReference type="Proteomes" id="UP000002012"/>
    </source>
</evidence>
<dbReference type="PaxDb" id="522772-Dacet_2923"/>
<dbReference type="FunCoup" id="D4H6J9">
    <property type="interactions" value="440"/>
</dbReference>
<dbReference type="GO" id="GO:0006396">
    <property type="term" value="P:RNA processing"/>
    <property type="evidence" value="ECO:0007669"/>
    <property type="project" value="InterPro"/>
</dbReference>
<sequence length="225" mass="24637">MIIHGRNTVEEALKLGIVKLLFVKVNSTFDTSKYDVETRTYGPKEFEHYYGKEAQGIAAEIRDMLPKKFDKAFDEIVEKGSVVLLDRIFDPMNYGAIIRAANCFGIKTILVGLDRQAPITSAVCKASSGTIFYTDIVGAVNTATALKKLQENGYTAYAADVNGKVELKDVEFAEKSIIIMGSEGKGIRPALLDTADVHIKIPMNGDIDSLNVSQSAAVILYEYAN</sequence>
<keyword evidence="1 4" id="KW-0489">Methyltransferase</keyword>
<dbReference type="AlphaFoldDB" id="D4H6J9"/>
<dbReference type="eggNOG" id="COG0566">
    <property type="taxonomic scope" value="Bacteria"/>
</dbReference>
<dbReference type="KEGG" id="dap:Dacet_2923"/>
<dbReference type="InterPro" id="IPR001537">
    <property type="entry name" value="SpoU_MeTrfase"/>
</dbReference>
<keyword evidence="5" id="KW-1185">Reference proteome</keyword>
<dbReference type="OrthoDB" id="9794400at2"/>
<evidence type="ECO:0000259" key="3">
    <source>
        <dbReference type="Pfam" id="PF00588"/>
    </source>
</evidence>
<evidence type="ECO:0000256" key="1">
    <source>
        <dbReference type="ARBA" id="ARBA00022603"/>
    </source>
</evidence>
<dbReference type="Pfam" id="PF00588">
    <property type="entry name" value="SpoU_methylase"/>
    <property type="match status" value="1"/>
</dbReference>
<dbReference type="SUPFAM" id="SSF75217">
    <property type="entry name" value="alpha/beta knot"/>
    <property type="match status" value="1"/>
</dbReference>
<dbReference type="GO" id="GO:0032259">
    <property type="term" value="P:methylation"/>
    <property type="evidence" value="ECO:0007669"/>
    <property type="project" value="UniProtKB-KW"/>
</dbReference>
<dbReference type="HOGENOM" id="CLU_021322_0_1_0"/>
<protein>
    <submittedName>
        <fullName evidence="4">tRNA/rRNA methyltransferase (SpoU)</fullName>
    </submittedName>
</protein>
<reference evidence="4 5" key="1">
    <citation type="journal article" date="2010" name="Stand. Genomic Sci.">
        <title>Complete genome sequence of Denitrovibrio acetiphilus type strain (N2460).</title>
        <authorList>
            <person name="Kiss H."/>
            <person name="Lang E."/>
            <person name="Lapidus A."/>
            <person name="Copeland A."/>
            <person name="Nolan M."/>
            <person name="Glavina Del Rio T."/>
            <person name="Chen F."/>
            <person name="Lucas S."/>
            <person name="Tice H."/>
            <person name="Cheng J.F."/>
            <person name="Han C."/>
            <person name="Goodwin L."/>
            <person name="Pitluck S."/>
            <person name="Liolios K."/>
            <person name="Pati A."/>
            <person name="Ivanova N."/>
            <person name="Mavromatis K."/>
            <person name="Chen A."/>
            <person name="Palaniappan K."/>
            <person name="Land M."/>
            <person name="Hauser L."/>
            <person name="Chang Y.J."/>
            <person name="Jeffries C.D."/>
            <person name="Detter J.C."/>
            <person name="Brettin T."/>
            <person name="Spring S."/>
            <person name="Rohde M."/>
            <person name="Goker M."/>
            <person name="Woyke T."/>
            <person name="Bristow J."/>
            <person name="Eisen J.A."/>
            <person name="Markowitz V."/>
            <person name="Hugenholtz P."/>
            <person name="Kyrpides N.C."/>
            <person name="Klenk H.P."/>
        </authorList>
    </citation>
    <scope>NUCLEOTIDE SEQUENCE [LARGE SCALE GENOMIC DNA]</scope>
    <source>
        <strain evidence="5">DSM 12809 / NBRC 114555 / N2460</strain>
    </source>
</reference>